<organism evidence="4">
    <name type="scientific">Sesamum latifolium</name>
    <dbReference type="NCBI Taxonomy" id="2727402"/>
    <lineage>
        <taxon>Eukaryota</taxon>
        <taxon>Viridiplantae</taxon>
        <taxon>Streptophyta</taxon>
        <taxon>Embryophyta</taxon>
        <taxon>Tracheophyta</taxon>
        <taxon>Spermatophyta</taxon>
        <taxon>Magnoliopsida</taxon>
        <taxon>eudicotyledons</taxon>
        <taxon>Gunneridae</taxon>
        <taxon>Pentapetalae</taxon>
        <taxon>asterids</taxon>
        <taxon>lamiids</taxon>
        <taxon>Lamiales</taxon>
        <taxon>Pedaliaceae</taxon>
        <taxon>Sesamum</taxon>
    </lineage>
</organism>
<evidence type="ECO:0000313" key="4">
    <source>
        <dbReference type="EMBL" id="KAL0464457.1"/>
    </source>
</evidence>
<evidence type="ECO:0000256" key="1">
    <source>
        <dbReference type="SAM" id="SignalP"/>
    </source>
</evidence>
<evidence type="ECO:0000259" key="2">
    <source>
        <dbReference type="Pfam" id="PF05089"/>
    </source>
</evidence>
<dbReference type="InterPro" id="IPR024733">
    <property type="entry name" value="NAGLU_tim-barrel"/>
</dbReference>
<feature type="chain" id="PRO_5043890104" evidence="1">
    <location>
        <begin position="25"/>
        <end position="500"/>
    </location>
</feature>
<dbReference type="InterPro" id="IPR024732">
    <property type="entry name" value="NAGLU_C"/>
</dbReference>
<dbReference type="Pfam" id="PF05089">
    <property type="entry name" value="NAGLU"/>
    <property type="match status" value="1"/>
</dbReference>
<comment type="caution">
    <text evidence="4">The sequence shown here is derived from an EMBL/GenBank/DDBJ whole genome shotgun (WGS) entry which is preliminary data.</text>
</comment>
<dbReference type="Gene3D" id="1.20.120.670">
    <property type="entry name" value="N-acetyl-b-d-glucoasminidase"/>
    <property type="match status" value="1"/>
</dbReference>
<dbReference type="PANTHER" id="PTHR12872:SF1">
    <property type="entry name" value="ALPHA-N-ACETYLGLUCOSAMINIDASE"/>
    <property type="match status" value="1"/>
</dbReference>
<gene>
    <name evidence="4" type="ORF">Slati_0333300</name>
</gene>
<feature type="domain" description="Alpha-N-acetylglucosaminidase tim-barrel" evidence="2">
    <location>
        <begin position="73"/>
        <end position="190"/>
    </location>
</feature>
<protein>
    <submittedName>
        <fullName evidence="4">Alpha-N-acetylglucosaminidase</fullName>
    </submittedName>
</protein>
<reference evidence="4" key="2">
    <citation type="journal article" date="2024" name="Plant">
        <title>Genomic evolution and insights into agronomic trait innovations of Sesamum species.</title>
        <authorList>
            <person name="Miao H."/>
            <person name="Wang L."/>
            <person name="Qu L."/>
            <person name="Liu H."/>
            <person name="Sun Y."/>
            <person name="Le M."/>
            <person name="Wang Q."/>
            <person name="Wei S."/>
            <person name="Zheng Y."/>
            <person name="Lin W."/>
            <person name="Duan Y."/>
            <person name="Cao H."/>
            <person name="Xiong S."/>
            <person name="Wang X."/>
            <person name="Wei L."/>
            <person name="Li C."/>
            <person name="Ma Q."/>
            <person name="Ju M."/>
            <person name="Zhao R."/>
            <person name="Li G."/>
            <person name="Mu C."/>
            <person name="Tian Q."/>
            <person name="Mei H."/>
            <person name="Zhang T."/>
            <person name="Gao T."/>
            <person name="Zhang H."/>
        </authorList>
    </citation>
    <scope>NUCLEOTIDE SEQUENCE</scope>
    <source>
        <strain evidence="4">KEN1</strain>
    </source>
</reference>
<reference evidence="4" key="1">
    <citation type="submission" date="2020-06" db="EMBL/GenBank/DDBJ databases">
        <authorList>
            <person name="Li T."/>
            <person name="Hu X."/>
            <person name="Zhang T."/>
            <person name="Song X."/>
            <person name="Zhang H."/>
            <person name="Dai N."/>
            <person name="Sheng W."/>
            <person name="Hou X."/>
            <person name="Wei L."/>
        </authorList>
    </citation>
    <scope>NUCLEOTIDE SEQUENCE</scope>
    <source>
        <strain evidence="4">KEN1</strain>
        <tissue evidence="4">Leaf</tissue>
    </source>
</reference>
<dbReference type="PANTHER" id="PTHR12872">
    <property type="entry name" value="ALPHA-N-ACETYLGLUCOSAMINIDASE"/>
    <property type="match status" value="1"/>
</dbReference>
<dbReference type="AlphaFoldDB" id="A0AAW2YFA9"/>
<dbReference type="Gene3D" id="3.20.20.80">
    <property type="entry name" value="Glycosidases"/>
    <property type="match status" value="1"/>
</dbReference>
<proteinExistence type="predicted"/>
<dbReference type="EMBL" id="JACGWN010000001">
    <property type="protein sequence ID" value="KAL0464457.1"/>
    <property type="molecule type" value="Genomic_DNA"/>
</dbReference>
<keyword evidence="1" id="KW-0732">Signal</keyword>
<feature type="domain" description="Alpha-N-acetylglucosaminidase C-terminal" evidence="3">
    <location>
        <begin position="199"/>
        <end position="497"/>
    </location>
</feature>
<name>A0AAW2YFA9_9LAMI</name>
<sequence>MKSYENSKFFFITILLLLLSLCSSSSVRESEAMASLLNSLDAKKPSPSEQESAARGVLRRLLPTHLSSFEFKIITKGWLFYSDSAFWKPPQMKALLHSVPFGKMIVLDLFADVKPIWKSSSQFYDTPYIWCMLHNFGGNIEMYGILDAVASGPIDARVSKNSTMIGVGMCMEGIEQNPIVYELMSEMAFRSDPLQLEEWLTTYSRRRYGKSVQQVEAAWKILHRTIYNCTDGIADHNTDYIVKFPDWDPSVNNQHGRSEIIQRHKLAGIQQQRRFFLHETSSTLPRPHLWYNNQDAVSALKLFLDAGDELAEIPTYRYDLVDLTRQSLSKLANEVYLNAIHAFWDKDPRALSFHSLKFLQLTKDIDTLLATDDNFLLGTWLESAKKLSVNAEEMKQYEWNARTQVTMWYDNTKNVQSKLHDYANKFWAGLLEAYYLPRAAMYFKRLLKSLAEKEEFKLEEWREEWIAYSNKWQAGAELYPVTAQGNAVAIAKELYQKYLT</sequence>
<dbReference type="Pfam" id="PF12972">
    <property type="entry name" value="NAGLU_C"/>
    <property type="match status" value="1"/>
</dbReference>
<dbReference type="InterPro" id="IPR007781">
    <property type="entry name" value="NAGLU"/>
</dbReference>
<feature type="signal peptide" evidence="1">
    <location>
        <begin position="1"/>
        <end position="24"/>
    </location>
</feature>
<evidence type="ECO:0000259" key="3">
    <source>
        <dbReference type="Pfam" id="PF12972"/>
    </source>
</evidence>
<accession>A0AAW2YFA9</accession>